<evidence type="ECO:0000259" key="6">
    <source>
        <dbReference type="Pfam" id="PF12325"/>
    </source>
</evidence>
<dbReference type="PANTHER" id="PTHR46515:SF1">
    <property type="entry name" value="TATA ELEMENT MODULATORY FACTOR"/>
    <property type="match status" value="1"/>
</dbReference>
<dbReference type="EMBL" id="AFFK01018426">
    <property type="status" value="NOT_ANNOTATED_CDS"/>
    <property type="molecule type" value="Genomic_DNA"/>
</dbReference>
<dbReference type="eggNOG" id="KOG4673">
    <property type="taxonomic scope" value="Eukaryota"/>
</dbReference>
<proteinExistence type="predicted"/>
<keyword evidence="3 4" id="KW-0175">Coiled coil</keyword>
<dbReference type="STRING" id="126957.T1IQY9"/>
<dbReference type="OMA" id="EAVCRMT"/>
<evidence type="ECO:0000256" key="5">
    <source>
        <dbReference type="SAM" id="MobiDB-lite"/>
    </source>
</evidence>
<feature type="region of interest" description="Disordered" evidence="5">
    <location>
        <begin position="137"/>
        <end position="166"/>
    </location>
</feature>
<evidence type="ECO:0000256" key="2">
    <source>
        <dbReference type="ARBA" id="ARBA00023034"/>
    </source>
</evidence>
<feature type="region of interest" description="Disordered" evidence="5">
    <location>
        <begin position="289"/>
        <end position="350"/>
    </location>
</feature>
<organism evidence="7 8">
    <name type="scientific">Strigamia maritima</name>
    <name type="common">European centipede</name>
    <name type="synonym">Geophilus maritimus</name>
    <dbReference type="NCBI Taxonomy" id="126957"/>
    <lineage>
        <taxon>Eukaryota</taxon>
        <taxon>Metazoa</taxon>
        <taxon>Ecdysozoa</taxon>
        <taxon>Arthropoda</taxon>
        <taxon>Myriapoda</taxon>
        <taxon>Chilopoda</taxon>
        <taxon>Pleurostigmophora</taxon>
        <taxon>Geophilomorpha</taxon>
        <taxon>Linotaeniidae</taxon>
        <taxon>Strigamia</taxon>
    </lineage>
</organism>
<dbReference type="GO" id="GO:0005783">
    <property type="term" value="C:endoplasmic reticulum"/>
    <property type="evidence" value="ECO:0007669"/>
    <property type="project" value="TreeGrafter"/>
</dbReference>
<reference evidence="8" key="1">
    <citation type="submission" date="2011-05" db="EMBL/GenBank/DDBJ databases">
        <authorList>
            <person name="Richards S.R."/>
            <person name="Qu J."/>
            <person name="Jiang H."/>
            <person name="Jhangiani S.N."/>
            <person name="Agravi P."/>
            <person name="Goodspeed R."/>
            <person name="Gross S."/>
            <person name="Mandapat C."/>
            <person name="Jackson L."/>
            <person name="Mathew T."/>
            <person name="Pu L."/>
            <person name="Thornton R."/>
            <person name="Saada N."/>
            <person name="Wilczek-Boney K.B."/>
            <person name="Lee S."/>
            <person name="Kovar C."/>
            <person name="Wu Y."/>
            <person name="Scherer S.E."/>
            <person name="Worley K.C."/>
            <person name="Muzny D.M."/>
            <person name="Gibbs R."/>
        </authorList>
    </citation>
    <scope>NUCLEOTIDE SEQUENCE</scope>
    <source>
        <strain evidence="8">Brora</strain>
    </source>
</reference>
<feature type="coiled-coil region" evidence="4">
    <location>
        <begin position="960"/>
        <end position="1032"/>
    </location>
</feature>
<evidence type="ECO:0000256" key="1">
    <source>
        <dbReference type="ARBA" id="ARBA00004555"/>
    </source>
</evidence>
<evidence type="ECO:0000256" key="3">
    <source>
        <dbReference type="ARBA" id="ARBA00023054"/>
    </source>
</evidence>
<dbReference type="InterPro" id="IPR052602">
    <property type="entry name" value="Growth_transcription_reg"/>
</dbReference>
<evidence type="ECO:0000313" key="7">
    <source>
        <dbReference type="EnsemblMetazoa" id="SMAR003469-PA"/>
    </source>
</evidence>
<dbReference type="EnsemblMetazoa" id="SMAR003469-RA">
    <property type="protein sequence ID" value="SMAR003469-PA"/>
    <property type="gene ID" value="SMAR003469"/>
</dbReference>
<feature type="coiled-coil region" evidence="4">
    <location>
        <begin position="431"/>
        <end position="566"/>
    </location>
</feature>
<keyword evidence="8" id="KW-1185">Reference proteome</keyword>
<comment type="subcellular location">
    <subcellularLocation>
        <location evidence="1">Golgi apparatus</location>
    </subcellularLocation>
</comment>
<dbReference type="InterPro" id="IPR022092">
    <property type="entry name" value="TMF_DNA-bd"/>
</dbReference>
<evidence type="ECO:0000256" key="4">
    <source>
        <dbReference type="SAM" id="Coils"/>
    </source>
</evidence>
<feature type="compositionally biased region" description="Polar residues" evidence="5">
    <location>
        <begin position="399"/>
        <end position="408"/>
    </location>
</feature>
<dbReference type="Pfam" id="PF12325">
    <property type="entry name" value="TMF_TATA_bd"/>
    <property type="match status" value="1"/>
</dbReference>
<dbReference type="Pfam" id="PF12329">
    <property type="entry name" value="TMF_DNA_bd"/>
    <property type="match status" value="1"/>
</dbReference>
<feature type="compositionally biased region" description="Polar residues" evidence="5">
    <location>
        <begin position="328"/>
        <end position="344"/>
    </location>
</feature>
<feature type="compositionally biased region" description="Basic and acidic residues" evidence="5">
    <location>
        <begin position="305"/>
        <end position="314"/>
    </location>
</feature>
<keyword evidence="2" id="KW-0333">Golgi apparatus</keyword>
<dbReference type="InterPro" id="IPR022091">
    <property type="entry name" value="TMF_TATA-bd"/>
</dbReference>
<sequence>MSWFNQGIANFAKSAITQAQKTIDRALDIQAVQNEEKPSGEIDNFFASYGLEKKNERKITDLKPQAEKLAESLWGSFSGSFFEHVDQSKAENLEKSLITDTIEEKSEHESSSEAPESKNQLQETNFLVVVDQPSVGKPESEFTEVSLLSEETETEHTEDVTSQSQEKMIEEVKNESEINLVSDKFVSLEALDKSTDSSKTITQDLTDSEESYEKEPETHCIRYPDIYMYRQTDVTILTDSNNVGPKLVTESDESKEGRDLETKSTDSIASYNSSVGSFVKCMIDDAIKDQDSGRSRSPHSTASSDKSDMVKLESEQNSGHTSADEVETTTSSDVEVISMSSPNGDNLDKISLSPMKQLWLGKTPLSKRADRSESPASDCPSVKSYSRMVPSSRKHALEGSTSSDSTNGETEKLAKTIADLTELLHAREAKLVEISRENINLQDTNNSLTSQLKHSEEVHAEDTKDVTSLTEELSQRLGTMERNLQQALMEKESLKIEVQNIKEEAATRLCAKQVEEMVIEKDTQIQELMQEGEKLSKQQLQQSNIIKKLRAKEKETDNLIKQQKQKIDERGAELDRVRKSLTAKEEIERKQIDAIRQLTNTVQKQEKDFANIGIEITETREKSKNMQITVDTLTKEVTDLRRASQEKETTIQEAALSAEMAAKDELKACLDRAQRDALLTQEGLLMQIEDLRLSLGRCDQQSNRKEDALRQEISDLQLRLQESEVRNQELGQSVSAATRPLLRQIENLQSTFNHQSTTWEQVESNLTERLTKAQNQLSVAVEKERSMSDKYREVSSRLSTLEVQNDILKQEKNRLEIQLETEQTKLNSLEEWKKKELLQKENLKQTYADEISSLKREQKVLVHQLEIEKTVVEAEKRKCALLQDQIKENKERRLSIHLHETSNPPSPTLSLSRFSSVSESYNPWLHEDLLDHSLIMTSSANGSKFNLYEALRSNSATSVLENLQSQLKMREGEIAQLQSEIAQLERVRESMSLEMVNMTTCNEALDEELKELQQQKSNFEDTQQKYNALLQMYGEKVEEADELRLDLIDVKEMYKAQISDLLKKSRDTFGVARKCPVYRV</sequence>
<protein>
    <recommendedName>
        <fullName evidence="6">TATA element modulatory factor 1 TATA binding domain-containing protein</fullName>
    </recommendedName>
</protein>
<feature type="region of interest" description="Disordered" evidence="5">
    <location>
        <begin position="101"/>
        <end position="123"/>
    </location>
</feature>
<feature type="compositionally biased region" description="Basic and acidic residues" evidence="5">
    <location>
        <begin position="252"/>
        <end position="264"/>
    </location>
</feature>
<dbReference type="AlphaFoldDB" id="T1IQY9"/>
<feature type="coiled-coil region" evidence="4">
    <location>
        <begin position="706"/>
        <end position="733"/>
    </location>
</feature>
<feature type="coiled-coil region" evidence="4">
    <location>
        <begin position="791"/>
        <end position="892"/>
    </location>
</feature>
<evidence type="ECO:0000313" key="8">
    <source>
        <dbReference type="Proteomes" id="UP000014500"/>
    </source>
</evidence>
<feature type="region of interest" description="Disordered" evidence="5">
    <location>
        <begin position="241"/>
        <end position="266"/>
    </location>
</feature>
<feature type="region of interest" description="Disordered" evidence="5">
    <location>
        <begin position="364"/>
        <end position="410"/>
    </location>
</feature>
<dbReference type="PANTHER" id="PTHR46515">
    <property type="entry name" value="TATA ELEMENT MODULATORY FACTOR TMF1"/>
    <property type="match status" value="1"/>
</dbReference>
<reference evidence="7" key="2">
    <citation type="submission" date="2015-02" db="UniProtKB">
        <authorList>
            <consortium name="EnsemblMetazoa"/>
        </authorList>
    </citation>
    <scope>IDENTIFICATION</scope>
</reference>
<dbReference type="PhylomeDB" id="T1IQY9"/>
<dbReference type="GO" id="GO:0005794">
    <property type="term" value="C:Golgi apparatus"/>
    <property type="evidence" value="ECO:0007669"/>
    <property type="project" value="UniProtKB-SubCell"/>
</dbReference>
<name>T1IQY9_STRMM</name>
<dbReference type="HOGENOM" id="CLU_009915_0_0_1"/>
<feature type="compositionally biased region" description="Basic and acidic residues" evidence="5">
    <location>
        <begin position="102"/>
        <end position="111"/>
    </location>
</feature>
<feature type="domain" description="TATA element modulatory factor 1 TATA binding" evidence="6">
    <location>
        <begin position="952"/>
        <end position="1061"/>
    </location>
</feature>
<dbReference type="Proteomes" id="UP000014500">
    <property type="component" value="Unassembled WGS sequence"/>
</dbReference>
<accession>T1IQY9</accession>